<dbReference type="InterPro" id="IPR018378">
    <property type="entry name" value="C-type_lectin_CS"/>
</dbReference>
<gene>
    <name evidence="5" type="ORF">Cfor_10509</name>
</gene>
<dbReference type="Pfam" id="PF00059">
    <property type="entry name" value="Lectin_C"/>
    <property type="match status" value="1"/>
</dbReference>
<dbReference type="PROSITE" id="PS50041">
    <property type="entry name" value="C_TYPE_LECTIN_2"/>
    <property type="match status" value="1"/>
</dbReference>
<evidence type="ECO:0000259" key="4">
    <source>
        <dbReference type="PROSITE" id="PS50041"/>
    </source>
</evidence>
<evidence type="ECO:0000313" key="6">
    <source>
        <dbReference type="Proteomes" id="UP000502823"/>
    </source>
</evidence>
<dbReference type="EMBL" id="BLKM01010564">
    <property type="protein sequence ID" value="GFG30597.1"/>
    <property type="molecule type" value="Genomic_DNA"/>
</dbReference>
<name>A0A6L2PKH9_COPFO</name>
<dbReference type="InterPro" id="IPR016187">
    <property type="entry name" value="CTDL_fold"/>
</dbReference>
<feature type="chain" id="PRO_5026701219" description="C-type lectin domain-containing protein" evidence="3">
    <location>
        <begin position="18"/>
        <end position="289"/>
    </location>
</feature>
<feature type="domain" description="C-type lectin" evidence="4">
    <location>
        <begin position="41"/>
        <end position="198"/>
    </location>
</feature>
<dbReference type="SMART" id="SM00034">
    <property type="entry name" value="CLECT"/>
    <property type="match status" value="1"/>
</dbReference>
<evidence type="ECO:0000313" key="5">
    <source>
        <dbReference type="EMBL" id="GFG30597.1"/>
    </source>
</evidence>
<reference evidence="6" key="1">
    <citation type="submission" date="2020-01" db="EMBL/GenBank/DDBJ databases">
        <title>Draft genome sequence of the Termite Coptotermes fromosanus.</title>
        <authorList>
            <person name="Itakura S."/>
            <person name="Yosikawa Y."/>
            <person name="Umezawa K."/>
        </authorList>
    </citation>
    <scope>NUCLEOTIDE SEQUENCE [LARGE SCALE GENOMIC DNA]</scope>
</reference>
<dbReference type="InParanoid" id="A0A6L2PKH9"/>
<organism evidence="5 6">
    <name type="scientific">Coptotermes formosanus</name>
    <name type="common">Formosan subterranean termite</name>
    <dbReference type="NCBI Taxonomy" id="36987"/>
    <lineage>
        <taxon>Eukaryota</taxon>
        <taxon>Metazoa</taxon>
        <taxon>Ecdysozoa</taxon>
        <taxon>Arthropoda</taxon>
        <taxon>Hexapoda</taxon>
        <taxon>Insecta</taxon>
        <taxon>Pterygota</taxon>
        <taxon>Neoptera</taxon>
        <taxon>Polyneoptera</taxon>
        <taxon>Dictyoptera</taxon>
        <taxon>Blattodea</taxon>
        <taxon>Blattoidea</taxon>
        <taxon>Termitoidae</taxon>
        <taxon>Rhinotermitidae</taxon>
        <taxon>Coptotermes</taxon>
    </lineage>
</organism>
<dbReference type="Gene3D" id="3.10.100.10">
    <property type="entry name" value="Mannose-Binding Protein A, subunit A"/>
    <property type="match status" value="1"/>
</dbReference>
<dbReference type="InterPro" id="IPR016186">
    <property type="entry name" value="C-type_lectin-like/link_sf"/>
</dbReference>
<accession>A0A6L2PKH9</accession>
<proteinExistence type="predicted"/>
<evidence type="ECO:0000256" key="1">
    <source>
        <dbReference type="ARBA" id="ARBA00023157"/>
    </source>
</evidence>
<dbReference type="Proteomes" id="UP000502823">
    <property type="component" value="Unassembled WGS sequence"/>
</dbReference>
<keyword evidence="6" id="KW-1185">Reference proteome</keyword>
<keyword evidence="3" id="KW-0732">Signal</keyword>
<keyword evidence="1" id="KW-1015">Disulfide bond</keyword>
<feature type="region of interest" description="Disordered" evidence="2">
    <location>
        <begin position="230"/>
        <end position="272"/>
    </location>
</feature>
<dbReference type="AlphaFoldDB" id="A0A6L2PKH9"/>
<dbReference type="PROSITE" id="PS00615">
    <property type="entry name" value="C_TYPE_LECTIN_1"/>
    <property type="match status" value="1"/>
</dbReference>
<dbReference type="SUPFAM" id="SSF56436">
    <property type="entry name" value="C-type lectin-like"/>
    <property type="match status" value="1"/>
</dbReference>
<evidence type="ECO:0000256" key="3">
    <source>
        <dbReference type="SAM" id="SignalP"/>
    </source>
</evidence>
<dbReference type="CDD" id="cd00037">
    <property type="entry name" value="CLECT"/>
    <property type="match status" value="1"/>
</dbReference>
<sequence>MWLVVGTVLLLAAAVCTLETNSSSRRTDPYACATRKIHDHFNDHGYLFTWEDPNTEHLELSWPEAREFCRTRCMELVSLETKAENEFIKQHIDKGHVPYVWTSGRKCNFAGCDRPDLKPVNVYGWFWTGTLQKMPPTTNRIDTDWSNYGGIGRPQPDNREYIQGGAEEECMAILNNLHDDGIKWHDIACHHRKPFVCEDSEVLLHAAHLPHTDQQYEVANTYVQYQMSTTTRKTHVEQEPPPPDQHDINMGLASSEKKEGLNRQTESKDQAVQHVHLAVKSRSKVENMT</sequence>
<dbReference type="InterPro" id="IPR001304">
    <property type="entry name" value="C-type_lectin-like"/>
</dbReference>
<feature type="compositionally biased region" description="Basic and acidic residues" evidence="2">
    <location>
        <begin position="255"/>
        <end position="271"/>
    </location>
</feature>
<evidence type="ECO:0000256" key="2">
    <source>
        <dbReference type="SAM" id="MobiDB-lite"/>
    </source>
</evidence>
<dbReference type="OrthoDB" id="538816at2759"/>
<dbReference type="PANTHER" id="PTHR21407:SF3">
    <property type="entry name" value="LD12305P"/>
    <property type="match status" value="1"/>
</dbReference>
<protein>
    <recommendedName>
        <fullName evidence="4">C-type lectin domain-containing protein</fullName>
    </recommendedName>
</protein>
<dbReference type="PANTHER" id="PTHR21407">
    <property type="entry name" value="RE43931P-RELATED"/>
    <property type="match status" value="1"/>
</dbReference>
<feature type="signal peptide" evidence="3">
    <location>
        <begin position="1"/>
        <end position="17"/>
    </location>
</feature>
<comment type="caution">
    <text evidence="5">The sequence shown here is derived from an EMBL/GenBank/DDBJ whole genome shotgun (WGS) entry which is preliminary data.</text>
</comment>